<proteinExistence type="predicted"/>
<dbReference type="CDD" id="cd22962">
    <property type="entry name" value="DD_AtENO3-like"/>
    <property type="match status" value="1"/>
</dbReference>
<comment type="caution">
    <text evidence="1">The sequence shown here is derived from an EMBL/GenBank/DDBJ whole genome shotgun (WGS) entry which is preliminary data.</text>
</comment>
<reference evidence="1" key="1">
    <citation type="submission" date="2020-03" db="EMBL/GenBank/DDBJ databases">
        <title>Castanea mollissima Vanexum genome sequencing.</title>
        <authorList>
            <person name="Staton M."/>
        </authorList>
    </citation>
    <scope>NUCLEOTIDE SEQUENCE</scope>
    <source>
        <tissue evidence="1">Leaf</tissue>
    </source>
</reference>
<dbReference type="Proteomes" id="UP000737018">
    <property type="component" value="Unassembled WGS sequence"/>
</dbReference>
<name>A0A8J4R9M5_9ROSI</name>
<gene>
    <name evidence="1" type="ORF">CMV_015753</name>
</gene>
<dbReference type="PANTHER" id="PTHR47453:SF1">
    <property type="entry name" value="PHOSPHOGLUCAN, WATER DIKINASE, CHLOROPLASTIC"/>
    <property type="match status" value="1"/>
</dbReference>
<dbReference type="Gene3D" id="3.30.390.10">
    <property type="entry name" value="Enolase-like, N-terminal domain"/>
    <property type="match status" value="1"/>
</dbReference>
<evidence type="ECO:0000313" key="2">
    <source>
        <dbReference type="Proteomes" id="UP000737018"/>
    </source>
</evidence>
<keyword evidence="2" id="KW-1185">Reference proteome</keyword>
<dbReference type="InterPro" id="IPR029017">
    <property type="entry name" value="Enolase-like_N"/>
</dbReference>
<evidence type="ECO:0000313" key="1">
    <source>
        <dbReference type="EMBL" id="KAF3959432.1"/>
    </source>
</evidence>
<organism evidence="1 2">
    <name type="scientific">Castanea mollissima</name>
    <name type="common">Chinese chestnut</name>
    <dbReference type="NCBI Taxonomy" id="60419"/>
    <lineage>
        <taxon>Eukaryota</taxon>
        <taxon>Viridiplantae</taxon>
        <taxon>Streptophyta</taxon>
        <taxon>Embryophyta</taxon>
        <taxon>Tracheophyta</taxon>
        <taxon>Spermatophyta</taxon>
        <taxon>Magnoliopsida</taxon>
        <taxon>eudicotyledons</taxon>
        <taxon>Gunneridae</taxon>
        <taxon>Pentapetalae</taxon>
        <taxon>rosids</taxon>
        <taxon>fabids</taxon>
        <taxon>Fagales</taxon>
        <taxon>Fagaceae</taxon>
        <taxon>Castanea</taxon>
    </lineage>
</organism>
<protein>
    <submittedName>
        <fullName evidence="1">Uncharacterized protein</fullName>
    </submittedName>
</protein>
<dbReference type="SUPFAM" id="SSF54826">
    <property type="entry name" value="Enolase N-terminal domain-like"/>
    <property type="match status" value="1"/>
</dbReference>
<dbReference type="AlphaFoldDB" id="A0A8J4R9M5"/>
<dbReference type="OrthoDB" id="1739814at2759"/>
<dbReference type="PANTHER" id="PTHR47453">
    <property type="entry name" value="PHOSPHOGLUCAN, WATER DIKINASE, CHLOROPLASTIC"/>
    <property type="match status" value="1"/>
</dbReference>
<dbReference type="EMBL" id="JRKL02002332">
    <property type="protein sequence ID" value="KAF3959432.1"/>
    <property type="molecule type" value="Genomic_DNA"/>
</dbReference>
<sequence length="165" mass="18598">MSVQQYLEKHMLSRKIENAVNAAVRAKILDPVILISHHMRKSIPSVITKIKARQILNSRGIPTVEVDLFTNKGALGVQLNEWSKRVQISLFVRLKGRTCVSSNYKCLNLDVVESSSSSENIVIDLLFKTMQSLNALREIIVKSLESGLRNDASDAVIAKRQKVRW</sequence>
<accession>A0A8J4R9M5</accession>